<gene>
    <name evidence="2" type="ORF">HK100_008116</name>
</gene>
<feature type="compositionally biased region" description="Basic residues" evidence="1">
    <location>
        <begin position="61"/>
        <end position="72"/>
    </location>
</feature>
<evidence type="ECO:0000256" key="1">
    <source>
        <dbReference type="SAM" id="MobiDB-lite"/>
    </source>
</evidence>
<feature type="compositionally biased region" description="Basic and acidic residues" evidence="1">
    <location>
        <begin position="73"/>
        <end position="108"/>
    </location>
</feature>
<feature type="region of interest" description="Disordered" evidence="1">
    <location>
        <begin position="44"/>
        <end position="137"/>
    </location>
</feature>
<dbReference type="AlphaFoldDB" id="A0AAD5TA75"/>
<proteinExistence type="predicted"/>
<feature type="compositionally biased region" description="Polar residues" evidence="1">
    <location>
        <begin position="1"/>
        <end position="15"/>
    </location>
</feature>
<evidence type="ECO:0000313" key="3">
    <source>
        <dbReference type="Proteomes" id="UP001211907"/>
    </source>
</evidence>
<protein>
    <submittedName>
        <fullName evidence="2">Uncharacterized protein</fullName>
    </submittedName>
</protein>
<dbReference type="Proteomes" id="UP001211907">
    <property type="component" value="Unassembled WGS sequence"/>
</dbReference>
<comment type="caution">
    <text evidence="2">The sequence shown here is derived from an EMBL/GenBank/DDBJ whole genome shotgun (WGS) entry which is preliminary data.</text>
</comment>
<feature type="compositionally biased region" description="Basic residues" evidence="1">
    <location>
        <begin position="112"/>
        <end position="131"/>
    </location>
</feature>
<evidence type="ECO:0000313" key="2">
    <source>
        <dbReference type="EMBL" id="KAJ3140934.1"/>
    </source>
</evidence>
<dbReference type="EMBL" id="JADGJH010000039">
    <property type="protein sequence ID" value="KAJ3140934.1"/>
    <property type="molecule type" value="Genomic_DNA"/>
</dbReference>
<feature type="compositionally biased region" description="Polar residues" evidence="1">
    <location>
        <begin position="46"/>
        <end position="56"/>
    </location>
</feature>
<reference evidence="2" key="1">
    <citation type="submission" date="2020-05" db="EMBL/GenBank/DDBJ databases">
        <title>Phylogenomic resolution of chytrid fungi.</title>
        <authorList>
            <person name="Stajich J.E."/>
            <person name="Amses K."/>
            <person name="Simmons R."/>
            <person name="Seto K."/>
            <person name="Myers J."/>
            <person name="Bonds A."/>
            <person name="Quandt C.A."/>
            <person name="Barry K."/>
            <person name="Liu P."/>
            <person name="Grigoriev I."/>
            <person name="Longcore J.E."/>
            <person name="James T.Y."/>
        </authorList>
    </citation>
    <scope>NUCLEOTIDE SEQUENCE</scope>
    <source>
        <strain evidence="2">JEL0513</strain>
    </source>
</reference>
<name>A0AAD5TA75_9FUNG</name>
<feature type="region of interest" description="Disordered" evidence="1">
    <location>
        <begin position="1"/>
        <end position="22"/>
    </location>
</feature>
<sequence>MFSWLFSNRKSNPKNISEDEENDWELVGSSYASNAASNYASGLLSLQSNPDSNKQTFALVKRQHQPVKKKRIDRNDDQNSNDEKDYAENDHQNVDYTDALRKRAELDMSHVYGRKKPYMSRKARRDLKKKAGNNPAE</sequence>
<keyword evidence="3" id="KW-1185">Reference proteome</keyword>
<organism evidence="2 3">
    <name type="scientific">Physocladia obscura</name>
    <dbReference type="NCBI Taxonomy" id="109957"/>
    <lineage>
        <taxon>Eukaryota</taxon>
        <taxon>Fungi</taxon>
        <taxon>Fungi incertae sedis</taxon>
        <taxon>Chytridiomycota</taxon>
        <taxon>Chytridiomycota incertae sedis</taxon>
        <taxon>Chytridiomycetes</taxon>
        <taxon>Chytridiales</taxon>
        <taxon>Chytriomycetaceae</taxon>
        <taxon>Physocladia</taxon>
    </lineage>
</organism>
<accession>A0AAD5TA75</accession>